<evidence type="ECO:0000256" key="2">
    <source>
        <dbReference type="ARBA" id="ARBA00022448"/>
    </source>
</evidence>
<dbReference type="AlphaFoldDB" id="D6S9G2"/>
<dbReference type="GO" id="GO:0030001">
    <property type="term" value="P:metal ion transport"/>
    <property type="evidence" value="ECO:0007669"/>
    <property type="project" value="InterPro"/>
</dbReference>
<protein>
    <submittedName>
        <fullName evidence="5">ABC transporter, substrate-binding protein</fullName>
    </submittedName>
</protein>
<gene>
    <name evidence="5" type="ORF">HMPREF0391_11098</name>
</gene>
<dbReference type="SUPFAM" id="SSF53807">
    <property type="entry name" value="Helical backbone' metal receptor"/>
    <property type="match status" value="1"/>
</dbReference>
<dbReference type="InterPro" id="IPR006128">
    <property type="entry name" value="Lipoprotein_PsaA-like"/>
</dbReference>
<dbReference type="PANTHER" id="PTHR42953:SF3">
    <property type="entry name" value="HIGH-AFFINITY ZINC UPTAKE SYSTEM PROTEIN ZNUA"/>
    <property type="match status" value="1"/>
</dbReference>
<accession>D6S9G2</accession>
<organism evidence="5">
    <name type="scientific">Finegoldia magna ATCC 53516</name>
    <dbReference type="NCBI Taxonomy" id="525282"/>
    <lineage>
        <taxon>Bacteria</taxon>
        <taxon>Bacillati</taxon>
        <taxon>Bacillota</taxon>
        <taxon>Tissierellia</taxon>
        <taxon>Tissierellales</taxon>
        <taxon>Peptoniphilaceae</taxon>
        <taxon>Finegoldia</taxon>
    </lineage>
</organism>
<dbReference type="InterPro" id="IPR006127">
    <property type="entry name" value="ZnuA-like"/>
</dbReference>
<dbReference type="PRINTS" id="PR00690">
    <property type="entry name" value="ADHESNFAMILY"/>
</dbReference>
<evidence type="ECO:0000256" key="3">
    <source>
        <dbReference type="ARBA" id="ARBA00022729"/>
    </source>
</evidence>
<keyword evidence="2 4" id="KW-0813">Transport</keyword>
<dbReference type="GO" id="GO:0007155">
    <property type="term" value="P:cell adhesion"/>
    <property type="evidence" value="ECO:0007669"/>
    <property type="project" value="InterPro"/>
</dbReference>
<comment type="caution">
    <text evidence="5">The sequence shown here is derived from an EMBL/GenBank/DDBJ whole genome shotgun (WGS) entry which is preliminary data.</text>
</comment>
<evidence type="ECO:0000256" key="4">
    <source>
        <dbReference type="RuleBase" id="RU003512"/>
    </source>
</evidence>
<reference evidence="5" key="1">
    <citation type="submission" date="2010-05" db="EMBL/GenBank/DDBJ databases">
        <authorList>
            <person name="Muzny D."/>
            <person name="Qin X."/>
            <person name="Buhay C."/>
            <person name="Dugan-Rocha S."/>
            <person name="Ding Y."/>
            <person name="Chen G."/>
            <person name="Hawes A."/>
            <person name="Holder M."/>
            <person name="Jhangiani S."/>
            <person name="Johnson A."/>
            <person name="Khan Z."/>
            <person name="Li Z."/>
            <person name="Liu W."/>
            <person name="Liu X."/>
            <person name="Perez L."/>
            <person name="Shen H."/>
            <person name="Wang Q."/>
            <person name="Watt J."/>
            <person name="Xi L."/>
            <person name="Xin Y."/>
            <person name="Zhou J."/>
            <person name="Deng J."/>
            <person name="Jiang H."/>
            <person name="Liu Y."/>
            <person name="Qu J."/>
            <person name="Song X.-Z."/>
            <person name="Zhang L."/>
            <person name="Villasana D."/>
            <person name="Johnson A."/>
            <person name="Liu J."/>
            <person name="Liyanage D."/>
            <person name="Lorensuhewa L."/>
            <person name="Robinson T."/>
            <person name="Song A."/>
            <person name="Song B.-B."/>
            <person name="Dinh H."/>
            <person name="Thornton R."/>
            <person name="Coyle M."/>
            <person name="Francisco L."/>
            <person name="Jackson L."/>
            <person name="Javaid M."/>
            <person name="Korchina V."/>
            <person name="Kovar C."/>
            <person name="Mata R."/>
            <person name="Mathew T."/>
            <person name="Ngo R."/>
            <person name="Nguyen L."/>
            <person name="Nguyen N."/>
            <person name="Okwuonu G."/>
            <person name="Ongeri F."/>
            <person name="Pham C."/>
            <person name="Simmons D."/>
            <person name="Wilczek-Boney K."/>
            <person name="Hale W."/>
            <person name="Jakkamsetti A."/>
            <person name="Pham P."/>
            <person name="Ruth R."/>
            <person name="San Lucas F."/>
            <person name="Warren J."/>
            <person name="Zhang J."/>
            <person name="Zhao Z."/>
            <person name="Zhou C."/>
            <person name="Zhu D."/>
            <person name="Lee S."/>
            <person name="Bess C."/>
            <person name="Blankenburg K."/>
            <person name="Forbes L."/>
            <person name="Fu Q."/>
            <person name="Gubbala S."/>
            <person name="Hirani K."/>
            <person name="Jayaseelan J.C."/>
            <person name="Lara F."/>
            <person name="Munidasa M."/>
            <person name="Palculict T."/>
            <person name="Patil S."/>
            <person name="Pu L.-L."/>
            <person name="Saada N."/>
            <person name="Tang L."/>
            <person name="Weissenberger G."/>
            <person name="Zhu Y."/>
            <person name="Hemphill L."/>
            <person name="Shang Y."/>
            <person name="Youmans B."/>
            <person name="Ayvaz T."/>
            <person name="Ross M."/>
            <person name="Santibanez J."/>
            <person name="Aqrawi P."/>
            <person name="Gross S."/>
            <person name="Joshi V."/>
            <person name="Fowler G."/>
            <person name="Nazareth L."/>
            <person name="Reid J."/>
            <person name="Worley K."/>
            <person name="Petrosino J."/>
            <person name="Highlander S."/>
            <person name="Gibbs R."/>
        </authorList>
    </citation>
    <scope>NUCLEOTIDE SEQUENCE [LARGE SCALE GENOMIC DNA]</scope>
    <source>
        <strain evidence="5">ATCC 53516</strain>
    </source>
</reference>
<dbReference type="Gene3D" id="3.40.50.1980">
    <property type="entry name" value="Nitrogenase molybdenum iron protein domain"/>
    <property type="match status" value="2"/>
</dbReference>
<name>D6S9G2_FINMA</name>
<sequence>MYYNDCCKSFAFEEELMIKNFRKLLLVLALALVFVTACSKQDSKTQDTKQEDTTKTNGKKTIYATFFPVADLTKMIVQDKMDVKTIIKTNEEPHSFELTSDNMKDILKGDLVVYNGAGMESFVDDLKKSMKDDGKFLDLSKGLTLLDSSSEGSDMTAINPHTWLSVKNAKKMLNTIYEKVSSIDPENENFYKKNLEESTAKFDLLDKKFEQELSNVKSKDKYFVVSHAAFNYLADDYGLKQVAVTGISPEDEPTAKQLKTIADFVKDKHISTIFFEGKATPKVAETLAKNTNTKTSTLYTMENLDENQVAKGYLKLMEENLKSLVEAFNE</sequence>
<dbReference type="PRINTS" id="PR00691">
    <property type="entry name" value="ADHESINB"/>
</dbReference>
<dbReference type="PANTHER" id="PTHR42953">
    <property type="entry name" value="HIGH-AFFINITY ZINC UPTAKE SYSTEM PROTEIN ZNUA-RELATED"/>
    <property type="match status" value="1"/>
</dbReference>
<evidence type="ECO:0000313" key="5">
    <source>
        <dbReference type="EMBL" id="EFH93440.1"/>
    </source>
</evidence>
<dbReference type="HOGENOM" id="CLU_016838_1_0_9"/>
<dbReference type="STRING" id="525282.HMPREF0391_11098"/>
<dbReference type="InterPro" id="IPR006129">
    <property type="entry name" value="AdhesinB"/>
</dbReference>
<comment type="similarity">
    <text evidence="1 4">Belongs to the bacterial solute-binding protein 9 family.</text>
</comment>
<proteinExistence type="inferred from homology"/>
<keyword evidence="3" id="KW-0732">Signal</keyword>
<dbReference type="Proteomes" id="UP000004063">
    <property type="component" value="Chromosome"/>
</dbReference>
<dbReference type="Pfam" id="PF01297">
    <property type="entry name" value="ZnuA"/>
    <property type="match status" value="1"/>
</dbReference>
<dbReference type="eggNOG" id="COG0803">
    <property type="taxonomic scope" value="Bacteria"/>
</dbReference>
<dbReference type="GO" id="GO:0046872">
    <property type="term" value="F:metal ion binding"/>
    <property type="evidence" value="ECO:0007669"/>
    <property type="project" value="InterPro"/>
</dbReference>
<dbReference type="EMBL" id="ACHM02000002">
    <property type="protein sequence ID" value="EFH93440.1"/>
    <property type="molecule type" value="Genomic_DNA"/>
</dbReference>
<dbReference type="InterPro" id="IPR050492">
    <property type="entry name" value="Bact_metal-bind_prot9"/>
</dbReference>
<evidence type="ECO:0000256" key="1">
    <source>
        <dbReference type="ARBA" id="ARBA00011028"/>
    </source>
</evidence>